<dbReference type="UniPathway" id="UPA00077">
    <property type="reaction ID" value="UER00155"/>
</dbReference>
<organism evidence="10 11">
    <name type="scientific">Amphibacillus marinus</name>
    <dbReference type="NCBI Taxonomy" id="872970"/>
    <lineage>
        <taxon>Bacteria</taxon>
        <taxon>Bacillati</taxon>
        <taxon>Bacillota</taxon>
        <taxon>Bacilli</taxon>
        <taxon>Bacillales</taxon>
        <taxon>Bacillaceae</taxon>
        <taxon>Amphibacillus</taxon>
    </lineage>
</organism>
<dbReference type="GO" id="GO:0046654">
    <property type="term" value="P:tetrahydrofolate biosynthetic process"/>
    <property type="evidence" value="ECO:0007669"/>
    <property type="project" value="UniProtKB-UniPathway"/>
</dbReference>
<accession>A0A1H8TKU1</accession>
<evidence type="ECO:0000256" key="5">
    <source>
        <dbReference type="ARBA" id="ARBA00022741"/>
    </source>
</evidence>
<evidence type="ECO:0000256" key="1">
    <source>
        <dbReference type="ARBA" id="ARBA00000198"/>
    </source>
</evidence>
<keyword evidence="8" id="KW-0289">Folate biosynthesis</keyword>
<dbReference type="InterPro" id="IPR000550">
    <property type="entry name" value="Hppk"/>
</dbReference>
<comment type="catalytic activity">
    <reaction evidence="1">
        <text>6-hydroxymethyl-7,8-dihydropterin + ATP = (7,8-dihydropterin-6-yl)methyl diphosphate + AMP + H(+)</text>
        <dbReference type="Rhea" id="RHEA:11412"/>
        <dbReference type="ChEBI" id="CHEBI:15378"/>
        <dbReference type="ChEBI" id="CHEBI:30616"/>
        <dbReference type="ChEBI" id="CHEBI:44841"/>
        <dbReference type="ChEBI" id="CHEBI:72950"/>
        <dbReference type="ChEBI" id="CHEBI:456215"/>
        <dbReference type="EC" id="2.7.6.3"/>
    </reaction>
</comment>
<dbReference type="AlphaFoldDB" id="A0A1H8TKU1"/>
<comment type="pathway">
    <text evidence="2">Cofactor biosynthesis; tetrahydrofolate biosynthesis; 2-amino-4-hydroxy-6-hydroxymethyl-7,8-dihydropteridine diphosphate from 7,8-dihydroneopterin triphosphate: step 4/4.</text>
</comment>
<dbReference type="CDD" id="cd00483">
    <property type="entry name" value="HPPK"/>
    <property type="match status" value="1"/>
</dbReference>
<reference evidence="10 11" key="1">
    <citation type="submission" date="2016-10" db="EMBL/GenBank/DDBJ databases">
        <authorList>
            <person name="de Groot N.N."/>
        </authorList>
    </citation>
    <scope>NUCLEOTIDE SEQUENCE [LARGE SCALE GENOMIC DNA]</scope>
    <source>
        <strain evidence="10 11">CGMCC 1.10434</strain>
    </source>
</reference>
<dbReference type="PANTHER" id="PTHR43071">
    <property type="entry name" value="2-AMINO-4-HYDROXY-6-HYDROXYMETHYLDIHYDROPTERIDINE PYROPHOSPHOKINASE"/>
    <property type="match status" value="1"/>
</dbReference>
<keyword evidence="11" id="KW-1185">Reference proteome</keyword>
<dbReference type="SUPFAM" id="SSF55083">
    <property type="entry name" value="6-hydroxymethyl-7,8-dihydropterin pyrophosphokinase, HPPK"/>
    <property type="match status" value="1"/>
</dbReference>
<dbReference type="PROSITE" id="PS00794">
    <property type="entry name" value="HPPK"/>
    <property type="match status" value="1"/>
</dbReference>
<evidence type="ECO:0000313" key="11">
    <source>
        <dbReference type="Proteomes" id="UP000199300"/>
    </source>
</evidence>
<dbReference type="EC" id="2.7.6.3" evidence="3"/>
<name>A0A1H8TKU1_9BACI</name>
<dbReference type="PANTHER" id="PTHR43071:SF1">
    <property type="entry name" value="2-AMINO-4-HYDROXY-6-HYDROXYMETHYLDIHYDROPTERIDINE PYROPHOSPHOKINASE"/>
    <property type="match status" value="1"/>
</dbReference>
<sequence length="170" mass="19617">MNRVYIALGSNISPREGYLNQAVLLLDKSEHVQVVRNSSIYETKPMGYQNQEDFLNKVIEVRTSLSAEQLLYFCQEIEEDLGRERLVRWGPRTIDLDILIYNEEKMVTNHLTIPHPHMHLRAFVLIPLAELNNTLVIPGINQTVGKCLTQMSIDEKRGVIKWISQDGEKE</sequence>
<dbReference type="NCBIfam" id="TIGR01498">
    <property type="entry name" value="folK"/>
    <property type="match status" value="1"/>
</dbReference>
<proteinExistence type="predicted"/>
<evidence type="ECO:0000256" key="7">
    <source>
        <dbReference type="ARBA" id="ARBA00022840"/>
    </source>
</evidence>
<protein>
    <recommendedName>
        <fullName evidence="3">2-amino-4-hydroxy-6-hydroxymethyldihydropteridine diphosphokinase</fullName>
        <ecNumber evidence="3">2.7.6.3</ecNumber>
    </recommendedName>
</protein>
<evidence type="ECO:0000259" key="9">
    <source>
        <dbReference type="PROSITE" id="PS00794"/>
    </source>
</evidence>
<evidence type="ECO:0000313" key="10">
    <source>
        <dbReference type="EMBL" id="SEO91184.1"/>
    </source>
</evidence>
<dbReference type="Gene3D" id="3.30.70.560">
    <property type="entry name" value="7,8-Dihydro-6-hydroxymethylpterin-pyrophosphokinase HPPK"/>
    <property type="match status" value="1"/>
</dbReference>
<dbReference type="GO" id="GO:0016301">
    <property type="term" value="F:kinase activity"/>
    <property type="evidence" value="ECO:0007669"/>
    <property type="project" value="UniProtKB-KW"/>
</dbReference>
<evidence type="ECO:0000256" key="2">
    <source>
        <dbReference type="ARBA" id="ARBA00005051"/>
    </source>
</evidence>
<dbReference type="GO" id="GO:0005524">
    <property type="term" value="F:ATP binding"/>
    <property type="evidence" value="ECO:0007669"/>
    <property type="project" value="UniProtKB-KW"/>
</dbReference>
<dbReference type="Pfam" id="PF01288">
    <property type="entry name" value="HPPK"/>
    <property type="match status" value="1"/>
</dbReference>
<feature type="domain" description="7,8-dihydro-6-hydroxymethylpterin-pyrophosphokinase" evidence="9">
    <location>
        <begin position="88"/>
        <end position="99"/>
    </location>
</feature>
<keyword evidence="4" id="KW-0808">Transferase</keyword>
<dbReference type="Proteomes" id="UP000199300">
    <property type="component" value="Unassembled WGS sequence"/>
</dbReference>
<dbReference type="STRING" id="872970.SAMN04488134_1176"/>
<dbReference type="GO" id="GO:0003848">
    <property type="term" value="F:2-amino-4-hydroxy-6-hydroxymethyldihydropteridine diphosphokinase activity"/>
    <property type="evidence" value="ECO:0007669"/>
    <property type="project" value="UniProtKB-EC"/>
</dbReference>
<evidence type="ECO:0000256" key="8">
    <source>
        <dbReference type="ARBA" id="ARBA00022909"/>
    </source>
</evidence>
<gene>
    <name evidence="10" type="ORF">SAMN04488134_1176</name>
</gene>
<evidence type="ECO:0000256" key="6">
    <source>
        <dbReference type="ARBA" id="ARBA00022777"/>
    </source>
</evidence>
<dbReference type="GO" id="GO:0046656">
    <property type="term" value="P:folic acid biosynthetic process"/>
    <property type="evidence" value="ECO:0007669"/>
    <property type="project" value="UniProtKB-KW"/>
</dbReference>
<dbReference type="EMBL" id="FODJ01000017">
    <property type="protein sequence ID" value="SEO91184.1"/>
    <property type="molecule type" value="Genomic_DNA"/>
</dbReference>
<keyword evidence="6 10" id="KW-0418">Kinase</keyword>
<evidence type="ECO:0000256" key="3">
    <source>
        <dbReference type="ARBA" id="ARBA00013253"/>
    </source>
</evidence>
<dbReference type="RefSeq" id="WP_091500248.1">
    <property type="nucleotide sequence ID" value="NZ_FODJ01000017.1"/>
</dbReference>
<dbReference type="OrthoDB" id="9808041at2"/>
<evidence type="ECO:0000256" key="4">
    <source>
        <dbReference type="ARBA" id="ARBA00022679"/>
    </source>
</evidence>
<dbReference type="InterPro" id="IPR035907">
    <property type="entry name" value="Hppk_sf"/>
</dbReference>
<keyword evidence="7" id="KW-0067">ATP-binding</keyword>
<keyword evidence="5" id="KW-0547">Nucleotide-binding</keyword>